<comment type="cofactor">
    <cofactor evidence="1">
        <name>heme b</name>
        <dbReference type="ChEBI" id="CHEBI:60344"/>
    </cofactor>
</comment>
<feature type="domain" description="Cytochrome b561 bacterial/Ni-hydrogenase" evidence="14">
    <location>
        <begin position="9"/>
        <end position="181"/>
    </location>
</feature>
<dbReference type="Pfam" id="PF01292">
    <property type="entry name" value="Ni_hydr_CYTB"/>
    <property type="match status" value="1"/>
</dbReference>
<keyword evidence="6 13" id="KW-0812">Transmembrane</keyword>
<dbReference type="Proteomes" id="UP000198658">
    <property type="component" value="Unassembled WGS sequence"/>
</dbReference>
<dbReference type="PANTHER" id="PTHR30529:SF1">
    <property type="entry name" value="CYTOCHROME B561 HOMOLOG 2"/>
    <property type="match status" value="1"/>
</dbReference>
<evidence type="ECO:0000256" key="5">
    <source>
        <dbReference type="ARBA" id="ARBA00022617"/>
    </source>
</evidence>
<feature type="transmembrane region" description="Helical" evidence="13">
    <location>
        <begin position="56"/>
        <end position="80"/>
    </location>
</feature>
<dbReference type="RefSeq" id="WP_091384831.1">
    <property type="nucleotide sequence ID" value="NZ_FNQO01000001.1"/>
</dbReference>
<reference evidence="16" key="1">
    <citation type="submission" date="2016-10" db="EMBL/GenBank/DDBJ databases">
        <authorList>
            <person name="Varghese N."/>
            <person name="Submissions S."/>
        </authorList>
    </citation>
    <scope>NUCLEOTIDE SEQUENCE [LARGE SCALE GENOMIC DNA]</scope>
    <source>
        <strain evidence="16">CGMCC 1.10657</strain>
    </source>
</reference>
<protein>
    <submittedName>
        <fullName evidence="15">Cytochrome b561</fullName>
    </submittedName>
</protein>
<sequence length="184" mass="20782">MLVNTDQQYGAVAIALHWFMAVLLVALIVLGLYVSDLPDVGFNKQKILLILYHKEYGMLALGLAVVRLAWRIGNVLPVLVENIPDWQKVAARFVHLSFYGLMFALPITGWLMSSAASIPVYVFGVRLPDLIGHNEHLFQVFIEVHKWLSYALIGFILVHAGAALRHHFLCRDDTLKKILPGKRR</sequence>
<keyword evidence="5" id="KW-0349">Heme</keyword>
<dbReference type="InterPro" id="IPR052168">
    <property type="entry name" value="Cytochrome_b561_oxidase"/>
</dbReference>
<evidence type="ECO:0000313" key="15">
    <source>
        <dbReference type="EMBL" id="SDZ81537.1"/>
    </source>
</evidence>
<evidence type="ECO:0000256" key="6">
    <source>
        <dbReference type="ARBA" id="ARBA00022692"/>
    </source>
</evidence>
<accession>A0A1H3W377</accession>
<name>A0A1H3W377_9GAMM</name>
<keyword evidence="8" id="KW-0249">Electron transport</keyword>
<dbReference type="EMBL" id="FNQO01000001">
    <property type="protein sequence ID" value="SDZ81537.1"/>
    <property type="molecule type" value="Genomic_DNA"/>
</dbReference>
<dbReference type="InterPro" id="IPR011577">
    <property type="entry name" value="Cyt_b561_bac/Ni-Hgenase"/>
</dbReference>
<proteinExistence type="inferred from homology"/>
<dbReference type="GO" id="GO:0009055">
    <property type="term" value="F:electron transfer activity"/>
    <property type="evidence" value="ECO:0007669"/>
    <property type="project" value="InterPro"/>
</dbReference>
<keyword evidence="10" id="KW-0408">Iron</keyword>
<dbReference type="InterPro" id="IPR016174">
    <property type="entry name" value="Di-haem_cyt_TM"/>
</dbReference>
<dbReference type="SUPFAM" id="SSF81342">
    <property type="entry name" value="Transmembrane di-heme cytochromes"/>
    <property type="match status" value="1"/>
</dbReference>
<dbReference type="Gene3D" id="1.20.950.20">
    <property type="entry name" value="Transmembrane di-heme cytochromes, Chain C"/>
    <property type="match status" value="1"/>
</dbReference>
<evidence type="ECO:0000256" key="2">
    <source>
        <dbReference type="ARBA" id="ARBA00004651"/>
    </source>
</evidence>
<keyword evidence="4" id="KW-1003">Cell membrane</keyword>
<evidence type="ECO:0000259" key="14">
    <source>
        <dbReference type="Pfam" id="PF01292"/>
    </source>
</evidence>
<evidence type="ECO:0000256" key="9">
    <source>
        <dbReference type="ARBA" id="ARBA00022989"/>
    </source>
</evidence>
<dbReference type="OrthoDB" id="8589936at2"/>
<organism evidence="15 16">
    <name type="scientific">Microbulbifer marinus</name>
    <dbReference type="NCBI Taxonomy" id="658218"/>
    <lineage>
        <taxon>Bacteria</taxon>
        <taxon>Pseudomonadati</taxon>
        <taxon>Pseudomonadota</taxon>
        <taxon>Gammaproteobacteria</taxon>
        <taxon>Cellvibrionales</taxon>
        <taxon>Microbulbiferaceae</taxon>
        <taxon>Microbulbifer</taxon>
    </lineage>
</organism>
<dbReference type="GO" id="GO:0020037">
    <property type="term" value="F:heme binding"/>
    <property type="evidence" value="ECO:0007669"/>
    <property type="project" value="TreeGrafter"/>
</dbReference>
<comment type="similarity">
    <text evidence="12">Belongs to the cytochrome b561 family.</text>
</comment>
<keyword evidence="16" id="KW-1185">Reference proteome</keyword>
<dbReference type="GO" id="GO:0022904">
    <property type="term" value="P:respiratory electron transport chain"/>
    <property type="evidence" value="ECO:0007669"/>
    <property type="project" value="InterPro"/>
</dbReference>
<keyword evidence="3" id="KW-0813">Transport</keyword>
<evidence type="ECO:0000313" key="16">
    <source>
        <dbReference type="Proteomes" id="UP000198658"/>
    </source>
</evidence>
<evidence type="ECO:0000256" key="11">
    <source>
        <dbReference type="ARBA" id="ARBA00023136"/>
    </source>
</evidence>
<keyword evidence="11 13" id="KW-0472">Membrane</keyword>
<gene>
    <name evidence="15" type="ORF">SAMN05216562_0516</name>
</gene>
<keyword evidence="9 13" id="KW-1133">Transmembrane helix</keyword>
<evidence type="ECO:0000256" key="7">
    <source>
        <dbReference type="ARBA" id="ARBA00022723"/>
    </source>
</evidence>
<dbReference type="AlphaFoldDB" id="A0A1H3W377"/>
<evidence type="ECO:0000256" key="10">
    <source>
        <dbReference type="ARBA" id="ARBA00023004"/>
    </source>
</evidence>
<evidence type="ECO:0000256" key="13">
    <source>
        <dbReference type="SAM" id="Phobius"/>
    </source>
</evidence>
<feature type="transmembrane region" description="Helical" evidence="13">
    <location>
        <begin position="147"/>
        <end position="168"/>
    </location>
</feature>
<evidence type="ECO:0000256" key="1">
    <source>
        <dbReference type="ARBA" id="ARBA00001970"/>
    </source>
</evidence>
<dbReference type="PANTHER" id="PTHR30529">
    <property type="entry name" value="CYTOCHROME B561"/>
    <property type="match status" value="1"/>
</dbReference>
<evidence type="ECO:0000256" key="3">
    <source>
        <dbReference type="ARBA" id="ARBA00022448"/>
    </source>
</evidence>
<feature type="transmembrane region" description="Helical" evidence="13">
    <location>
        <begin position="12"/>
        <end position="34"/>
    </location>
</feature>
<feature type="transmembrane region" description="Helical" evidence="13">
    <location>
        <begin position="101"/>
        <end position="127"/>
    </location>
</feature>
<evidence type="ECO:0000256" key="4">
    <source>
        <dbReference type="ARBA" id="ARBA00022475"/>
    </source>
</evidence>
<comment type="subcellular location">
    <subcellularLocation>
        <location evidence="2">Cell membrane</location>
        <topology evidence="2">Multi-pass membrane protein</topology>
    </subcellularLocation>
</comment>
<keyword evidence="7" id="KW-0479">Metal-binding</keyword>
<dbReference type="GO" id="GO:0005886">
    <property type="term" value="C:plasma membrane"/>
    <property type="evidence" value="ECO:0007669"/>
    <property type="project" value="UniProtKB-SubCell"/>
</dbReference>
<evidence type="ECO:0000256" key="8">
    <source>
        <dbReference type="ARBA" id="ARBA00022982"/>
    </source>
</evidence>
<dbReference type="GO" id="GO:0046872">
    <property type="term" value="F:metal ion binding"/>
    <property type="evidence" value="ECO:0007669"/>
    <property type="project" value="UniProtKB-KW"/>
</dbReference>
<evidence type="ECO:0000256" key="12">
    <source>
        <dbReference type="ARBA" id="ARBA00037975"/>
    </source>
</evidence>